<dbReference type="KEGG" id="aoce:111565603"/>
<dbReference type="STRING" id="80972.ENSAOCP00000016825"/>
<evidence type="ECO:0000313" key="4">
    <source>
        <dbReference type="Ensembl" id="ENSAOCP00000016825.1"/>
    </source>
</evidence>
<dbReference type="RefSeq" id="XP_023121538.1">
    <property type="nucleotide sequence ID" value="XM_023265770.3"/>
</dbReference>
<sequence length="111" mass="12650">MALWGDAKLFLCILVITCCCTVTVAQMAQDCCLRVANKPIEQPHVADYRKQIAGEGCHISATVLVTRRGVSLCAPDNEQWVNELMKHVDHLKDMCKKRIYKRRRCLGVKYQ</sequence>
<keyword evidence="2" id="KW-0732">Signal</keyword>
<feature type="signal peptide" evidence="2">
    <location>
        <begin position="1"/>
        <end position="25"/>
    </location>
</feature>
<dbReference type="InterPro" id="IPR039809">
    <property type="entry name" value="Chemokine_b/g/d"/>
</dbReference>
<name>A0A3Q1BR54_AMPOC</name>
<accession>A0A3Q1BR54</accession>
<dbReference type="SMART" id="SM00199">
    <property type="entry name" value="SCY"/>
    <property type="match status" value="1"/>
</dbReference>
<dbReference type="GO" id="GO:0008009">
    <property type="term" value="F:chemokine activity"/>
    <property type="evidence" value="ECO:0007669"/>
    <property type="project" value="InterPro"/>
</dbReference>
<reference evidence="4" key="2">
    <citation type="submission" date="2025-08" db="UniProtKB">
        <authorList>
            <consortium name="Ensembl"/>
        </authorList>
    </citation>
    <scope>IDENTIFICATION</scope>
</reference>
<dbReference type="Gene3D" id="2.40.50.40">
    <property type="match status" value="1"/>
</dbReference>
<dbReference type="Ensembl" id="ENSAOCT00000032470.2">
    <property type="protein sequence ID" value="ENSAOCP00000016825.1"/>
    <property type="gene ID" value="ENSAOCG00000021807.2"/>
</dbReference>
<dbReference type="PANTHER" id="PTHR12015">
    <property type="entry name" value="SMALL INDUCIBLE CYTOKINE A"/>
    <property type="match status" value="1"/>
</dbReference>
<reference evidence="4 5" key="1">
    <citation type="submission" date="2022-01" db="EMBL/GenBank/DDBJ databases">
        <title>A chromosome-scale genome assembly of the false clownfish, Amphiprion ocellaris.</title>
        <authorList>
            <person name="Ryu T."/>
        </authorList>
    </citation>
    <scope>NUCLEOTIDE SEQUENCE [LARGE SCALE GENOMIC DNA]</scope>
</reference>
<dbReference type="SUPFAM" id="SSF54117">
    <property type="entry name" value="Interleukin 8-like chemokines"/>
    <property type="match status" value="1"/>
</dbReference>
<organism evidence="4 5">
    <name type="scientific">Amphiprion ocellaris</name>
    <name type="common">Clown anemonefish</name>
    <dbReference type="NCBI Taxonomy" id="80972"/>
    <lineage>
        <taxon>Eukaryota</taxon>
        <taxon>Metazoa</taxon>
        <taxon>Chordata</taxon>
        <taxon>Craniata</taxon>
        <taxon>Vertebrata</taxon>
        <taxon>Euteleostomi</taxon>
        <taxon>Actinopterygii</taxon>
        <taxon>Neopterygii</taxon>
        <taxon>Teleostei</taxon>
        <taxon>Neoteleostei</taxon>
        <taxon>Acanthomorphata</taxon>
        <taxon>Ovalentaria</taxon>
        <taxon>Pomacentridae</taxon>
        <taxon>Amphiprion</taxon>
    </lineage>
</organism>
<feature type="domain" description="Chemokine interleukin-8-like" evidence="3">
    <location>
        <begin position="28"/>
        <end position="88"/>
    </location>
</feature>
<feature type="chain" id="PRO_5018598846" description="Chemokine interleukin-8-like domain-containing protein" evidence="2">
    <location>
        <begin position="26"/>
        <end position="111"/>
    </location>
</feature>
<dbReference type="GO" id="GO:0006955">
    <property type="term" value="P:immune response"/>
    <property type="evidence" value="ECO:0007669"/>
    <property type="project" value="InterPro"/>
</dbReference>
<keyword evidence="5" id="KW-1185">Reference proteome</keyword>
<dbReference type="GO" id="GO:0005615">
    <property type="term" value="C:extracellular space"/>
    <property type="evidence" value="ECO:0007669"/>
    <property type="project" value="UniProtKB-KW"/>
</dbReference>
<keyword evidence="1" id="KW-0202">Cytokine</keyword>
<evidence type="ECO:0000313" key="5">
    <source>
        <dbReference type="Proteomes" id="UP001501940"/>
    </source>
</evidence>
<dbReference type="InterPro" id="IPR001811">
    <property type="entry name" value="Chemokine_IL8-like_dom"/>
</dbReference>
<evidence type="ECO:0000256" key="1">
    <source>
        <dbReference type="ARBA" id="ARBA00022514"/>
    </source>
</evidence>
<dbReference type="Pfam" id="PF00048">
    <property type="entry name" value="IL8"/>
    <property type="match status" value="1"/>
</dbReference>
<dbReference type="AlphaFoldDB" id="A0A3Q1BR54"/>
<dbReference type="GeneID" id="111565603"/>
<dbReference type="GeneTree" id="ENSGT00730000112019"/>
<evidence type="ECO:0000259" key="3">
    <source>
        <dbReference type="SMART" id="SM00199"/>
    </source>
</evidence>
<dbReference type="PANTHER" id="PTHR12015:SF108">
    <property type="entry name" value="C-C MOTIF CHEMOKINE 20"/>
    <property type="match status" value="1"/>
</dbReference>
<dbReference type="Proteomes" id="UP001501940">
    <property type="component" value="Chromosome 6"/>
</dbReference>
<dbReference type="InterPro" id="IPR036048">
    <property type="entry name" value="Interleukin_8-like_sf"/>
</dbReference>
<dbReference type="OrthoDB" id="8900217at2759"/>
<dbReference type="OMA" id="GHELCAP"/>
<reference evidence="4" key="3">
    <citation type="submission" date="2025-09" db="UniProtKB">
        <authorList>
            <consortium name="Ensembl"/>
        </authorList>
    </citation>
    <scope>IDENTIFICATION</scope>
</reference>
<evidence type="ECO:0000256" key="2">
    <source>
        <dbReference type="SAM" id="SignalP"/>
    </source>
</evidence>
<protein>
    <recommendedName>
        <fullName evidence="3">Chemokine interleukin-8-like domain-containing protein</fullName>
    </recommendedName>
</protein>
<proteinExistence type="predicted"/>